<gene>
    <name evidence="1" type="ORF">NLG97_g8524</name>
</gene>
<comment type="caution">
    <text evidence="1">The sequence shown here is derived from an EMBL/GenBank/DDBJ whole genome shotgun (WGS) entry which is preliminary data.</text>
</comment>
<accession>A0ACC1QKL5</accession>
<proteinExistence type="predicted"/>
<organism evidence="1 2">
    <name type="scientific">Lecanicillium saksenae</name>
    <dbReference type="NCBI Taxonomy" id="468837"/>
    <lineage>
        <taxon>Eukaryota</taxon>
        <taxon>Fungi</taxon>
        <taxon>Dikarya</taxon>
        <taxon>Ascomycota</taxon>
        <taxon>Pezizomycotina</taxon>
        <taxon>Sordariomycetes</taxon>
        <taxon>Hypocreomycetidae</taxon>
        <taxon>Hypocreales</taxon>
        <taxon>Cordycipitaceae</taxon>
        <taxon>Lecanicillium</taxon>
    </lineage>
</organism>
<evidence type="ECO:0000313" key="2">
    <source>
        <dbReference type="Proteomes" id="UP001148737"/>
    </source>
</evidence>
<sequence>MQFDMLPDASSHVSLLLCFATLVNISFTAPPRDKVFAAFKKAIDAKPLSLLESLGISVQDDRSQESYPPCAKAIGTLTPMLLTEMSPEKHHRGRMIVVRACHPRPGRTCGILTIVEDETGNVIPLVLFNMAPEAAIPADQIIPEGTLCLIKEPYFKIDTKDFDHSLRVHHVSDIVFPDATDSRVPAAWRKPAARSPSKEIRLQVNAKVKEKNWTSALQLYSRAINTAETKEERELASVNRALVNLRLSHFEAALFDCAESAIAAVPTMKSLFRTAMAHYGLGDFARCHRVEERLHEQATGQYSFARMYQQAETSPHLVDCANFYEPIEARPSPLHGRGLFLTEDLSVGDLIMCEKASAYSLRAQHKKSDVDMFAFVVRQDSPSLDRPAHEALDAQLQQKLLHNSDAHRPIMDLWCGTEHPPQSTADSGAGTVFDSPRSPHILANKLQYSFVVENIVYYNGMICSAPAATRSGRAGSNDVTMLASGGRPARASTLPAAGLWLKASYMNHACYANCSRVCIGDMLVVRAARDLVAGTELTVAYSAPEALEHQNVVKEKLAYWDVVCACSLCEARERVATQSENGQRTIVDVITDTLALATPASTGTVAIIDAIAAALRGAGFEVEHSAEHFAIRKWGMMQYRLPEVLEQLHNAYEQVHPQACPVIKDYARTAYLVMSGEDETFIKSHPTLAAA</sequence>
<dbReference type="EMBL" id="JANAKD010001522">
    <property type="protein sequence ID" value="KAJ3478628.1"/>
    <property type="molecule type" value="Genomic_DNA"/>
</dbReference>
<keyword evidence="2" id="KW-1185">Reference proteome</keyword>
<name>A0ACC1QKL5_9HYPO</name>
<evidence type="ECO:0000313" key="1">
    <source>
        <dbReference type="EMBL" id="KAJ3478628.1"/>
    </source>
</evidence>
<reference evidence="1" key="1">
    <citation type="submission" date="2022-07" db="EMBL/GenBank/DDBJ databases">
        <title>Genome Sequence of Lecanicillium saksenae.</title>
        <authorList>
            <person name="Buettner E."/>
        </authorList>
    </citation>
    <scope>NUCLEOTIDE SEQUENCE</scope>
    <source>
        <strain evidence="1">VT-O1</strain>
    </source>
</reference>
<dbReference type="Proteomes" id="UP001148737">
    <property type="component" value="Unassembled WGS sequence"/>
</dbReference>
<protein>
    <submittedName>
        <fullName evidence="1">Uncharacterized protein</fullName>
    </submittedName>
</protein>